<dbReference type="InterPro" id="IPR051324">
    <property type="entry name" value="Stress/Tellurium_Resist"/>
</dbReference>
<evidence type="ECO:0000256" key="1">
    <source>
        <dbReference type="ARBA" id="ARBA00022686"/>
    </source>
</evidence>
<gene>
    <name evidence="3" type="ORF">PZA18_18520</name>
</gene>
<protein>
    <submittedName>
        <fullName evidence="3">TerD family protein</fullName>
    </submittedName>
</protein>
<evidence type="ECO:0000259" key="2">
    <source>
        <dbReference type="Pfam" id="PF02342"/>
    </source>
</evidence>
<dbReference type="PANTHER" id="PTHR32097:SF17">
    <property type="entry name" value="CAMP-BINDING PROTEIN 1-RELATED"/>
    <property type="match status" value="1"/>
</dbReference>
<dbReference type="Pfam" id="PF02342">
    <property type="entry name" value="TerD"/>
    <property type="match status" value="1"/>
</dbReference>
<dbReference type="Gene3D" id="2.60.60.30">
    <property type="entry name" value="sav2460 like domains"/>
    <property type="match status" value="1"/>
</dbReference>
<proteinExistence type="predicted"/>
<keyword evidence="1" id="KW-0778">Tellurium resistance</keyword>
<name>A0ABT7E542_9NEIS</name>
<dbReference type="RefSeq" id="WP_284102357.1">
    <property type="nucleotide sequence ID" value="NZ_JARRAF010000030.1"/>
</dbReference>
<dbReference type="Proteomes" id="UP001172778">
    <property type="component" value="Unassembled WGS sequence"/>
</dbReference>
<accession>A0ABT7E542</accession>
<keyword evidence="4" id="KW-1185">Reference proteome</keyword>
<reference evidence="3" key="1">
    <citation type="submission" date="2023-03" db="EMBL/GenBank/DDBJ databases">
        <title>Chitinimonas shenzhenensis gen. nov., sp. nov., a novel member of family Burkholderiaceae isolated from activated sludge collected in Shen Zhen, China.</title>
        <authorList>
            <person name="Wang X."/>
        </authorList>
    </citation>
    <scope>NUCLEOTIDE SEQUENCE</scope>
    <source>
        <strain evidence="3">DQS-5</strain>
    </source>
</reference>
<sequence length="193" mass="21333">MSINLDKGGRINLSKNHPALSKIRVGLGWDCKKFDTGSNFDLDASVFILGANSKLLSDQHFVFYNNLQSPEGAVKHSGDNRSGDAQGDDEVINVDFAKIPPQATELSFVVTIHEADIRRQNFGQIENSYIRLYDDVTGDVIGQYQLGDEFSNETSLQFGSVYRNEAGEWLFKAVGAGYKRGLIDFVRAYGGNV</sequence>
<evidence type="ECO:0000313" key="3">
    <source>
        <dbReference type="EMBL" id="MDK2126042.1"/>
    </source>
</evidence>
<feature type="domain" description="TerD" evidence="2">
    <location>
        <begin position="1"/>
        <end position="189"/>
    </location>
</feature>
<dbReference type="InterPro" id="IPR003325">
    <property type="entry name" value="TerD"/>
</dbReference>
<dbReference type="EMBL" id="JARRAF010000030">
    <property type="protein sequence ID" value="MDK2126042.1"/>
    <property type="molecule type" value="Genomic_DNA"/>
</dbReference>
<organism evidence="3 4">
    <name type="scientific">Parachitinimonas caeni</name>
    <dbReference type="NCBI Taxonomy" id="3031301"/>
    <lineage>
        <taxon>Bacteria</taxon>
        <taxon>Pseudomonadati</taxon>
        <taxon>Pseudomonadota</taxon>
        <taxon>Betaproteobacteria</taxon>
        <taxon>Neisseriales</taxon>
        <taxon>Chitinibacteraceae</taxon>
        <taxon>Parachitinimonas</taxon>
    </lineage>
</organism>
<comment type="caution">
    <text evidence="3">The sequence shown here is derived from an EMBL/GenBank/DDBJ whole genome shotgun (WGS) entry which is preliminary data.</text>
</comment>
<dbReference type="CDD" id="cd06974">
    <property type="entry name" value="TerD_like"/>
    <property type="match status" value="1"/>
</dbReference>
<dbReference type="PANTHER" id="PTHR32097">
    <property type="entry name" value="CAMP-BINDING PROTEIN 1-RELATED"/>
    <property type="match status" value="1"/>
</dbReference>
<evidence type="ECO:0000313" key="4">
    <source>
        <dbReference type="Proteomes" id="UP001172778"/>
    </source>
</evidence>